<keyword evidence="2" id="KW-1185">Reference proteome</keyword>
<reference evidence="1 2" key="1">
    <citation type="submission" date="2019-02" db="EMBL/GenBank/DDBJ databases">
        <title>Deep-cultivation of Planctomycetes and their phenomic and genomic characterization uncovers novel biology.</title>
        <authorList>
            <person name="Wiegand S."/>
            <person name="Jogler M."/>
            <person name="Boedeker C."/>
            <person name="Pinto D."/>
            <person name="Vollmers J."/>
            <person name="Rivas-Marin E."/>
            <person name="Kohn T."/>
            <person name="Peeters S.H."/>
            <person name="Heuer A."/>
            <person name="Rast P."/>
            <person name="Oberbeckmann S."/>
            <person name="Bunk B."/>
            <person name="Jeske O."/>
            <person name="Meyerdierks A."/>
            <person name="Storesund J.E."/>
            <person name="Kallscheuer N."/>
            <person name="Luecker S."/>
            <person name="Lage O.M."/>
            <person name="Pohl T."/>
            <person name="Merkel B.J."/>
            <person name="Hornburger P."/>
            <person name="Mueller R.-W."/>
            <person name="Bruemmer F."/>
            <person name="Labrenz M."/>
            <person name="Spormann A.M."/>
            <person name="Op den Camp H."/>
            <person name="Overmann J."/>
            <person name="Amann R."/>
            <person name="Jetten M.S.M."/>
            <person name="Mascher T."/>
            <person name="Medema M.H."/>
            <person name="Devos D.P."/>
            <person name="Kaster A.-K."/>
            <person name="Ovreas L."/>
            <person name="Rohde M."/>
            <person name="Galperin M.Y."/>
            <person name="Jogler C."/>
        </authorList>
    </citation>
    <scope>NUCLEOTIDE SEQUENCE [LARGE SCALE GENOMIC DNA]</scope>
    <source>
        <strain evidence="1 2">Mal52</strain>
    </source>
</reference>
<name>A0A517ZQT4_9PLAN</name>
<protein>
    <submittedName>
        <fullName evidence="1">Uncharacterized protein</fullName>
    </submittedName>
</protein>
<sequence>MCAHSKLATVNSSKLVFLKPFPSPARYGRTRDT</sequence>
<evidence type="ECO:0000313" key="2">
    <source>
        <dbReference type="Proteomes" id="UP000319383"/>
    </source>
</evidence>
<gene>
    <name evidence="1" type="ORF">Mal52_32790</name>
</gene>
<dbReference type="KEGG" id="sdyn:Mal52_32790"/>
<evidence type="ECO:0000313" key="1">
    <source>
        <dbReference type="EMBL" id="QDU44793.1"/>
    </source>
</evidence>
<dbReference type="Proteomes" id="UP000319383">
    <property type="component" value="Chromosome"/>
</dbReference>
<proteinExistence type="predicted"/>
<organism evidence="1 2">
    <name type="scientific">Symmachiella dynata</name>
    <dbReference type="NCBI Taxonomy" id="2527995"/>
    <lineage>
        <taxon>Bacteria</taxon>
        <taxon>Pseudomonadati</taxon>
        <taxon>Planctomycetota</taxon>
        <taxon>Planctomycetia</taxon>
        <taxon>Planctomycetales</taxon>
        <taxon>Planctomycetaceae</taxon>
        <taxon>Symmachiella</taxon>
    </lineage>
</organism>
<accession>A0A517ZQT4</accession>
<dbReference type="EMBL" id="CP036276">
    <property type="protein sequence ID" value="QDU44793.1"/>
    <property type="molecule type" value="Genomic_DNA"/>
</dbReference>
<dbReference type="AlphaFoldDB" id="A0A517ZQT4"/>